<keyword evidence="5" id="KW-0597">Phosphoprotein</keyword>
<evidence type="ECO:0000259" key="17">
    <source>
        <dbReference type="PROSITE" id="PS50885"/>
    </source>
</evidence>
<dbReference type="SMART" id="SM00304">
    <property type="entry name" value="HAMP"/>
    <property type="match status" value="1"/>
</dbReference>
<feature type="domain" description="HAMP" evidence="17">
    <location>
        <begin position="238"/>
        <end position="291"/>
    </location>
</feature>
<evidence type="ECO:0000256" key="3">
    <source>
        <dbReference type="ARBA" id="ARBA00012438"/>
    </source>
</evidence>
<dbReference type="EMBL" id="AP022829">
    <property type="protein sequence ID" value="BCA88283.1"/>
    <property type="molecule type" value="Genomic_DNA"/>
</dbReference>
<evidence type="ECO:0000256" key="7">
    <source>
        <dbReference type="ARBA" id="ARBA00022692"/>
    </source>
</evidence>
<keyword evidence="7 15" id="KW-0812">Transmembrane</keyword>
<accession>A0A6F8SJE1</accession>
<dbReference type="InterPro" id="IPR021796">
    <property type="entry name" value="Tll0287-like_dom"/>
</dbReference>
<sequence>MGDGAKPRRSRPLVVRYIALMTAVAVVLVALFGWMSYQEQSRHMEEQMLAEARILEKSVRATWDFIDYEQPNINYDRDGTYNFKGLYCSLVGKSVGKLFTLSTDGRYTLRYTRLDPRNALDAPDEFEQRALDAFYHEGASEYTGFVNAADGSREYRYVGAIYLTDSCLECHGAPAGELDVTGFPKEGLSAGDIGGAVSISMPTDLYQAGINRNTVLIIGFFVLFLTITFLASLLFFRRRVTEPLTSLEAAVEQMGQGNFSTPVPEGGYSREVDELVQGVKAMAGELDSLYTTLEEKVGSRTRLYREANEMLEEQRAALARTNELLEQTNGKLAQENEYRTNIVAILSHELRTPLTSILAFVDLWEASGEEHSPESRECLEKIKTQSQVLLEMVNNALDMVRVESGALEFARDPVDVTDLAAVTVGAVGPIAEQKGVGVDFAIAREVPLIRGDWAQLEKILTNLLSNAVKFTGAGGMVWLKASYDGRRRELTLAVEDEGIGIAKERQEGIFDRFVQADASISRKYRGSGLGLSLVKKTAEALGGSVSVESEPGRGSTFTVTLPVTPIEEDEDEDSHC</sequence>
<dbReference type="EC" id="2.7.13.3" evidence="3"/>
<dbReference type="GO" id="GO:0005524">
    <property type="term" value="F:ATP binding"/>
    <property type="evidence" value="ECO:0007669"/>
    <property type="project" value="UniProtKB-KW"/>
</dbReference>
<dbReference type="GO" id="GO:0000155">
    <property type="term" value="F:phosphorelay sensor kinase activity"/>
    <property type="evidence" value="ECO:0007669"/>
    <property type="project" value="InterPro"/>
</dbReference>
<reference evidence="19" key="2">
    <citation type="submission" date="2020-03" db="EMBL/GenBank/DDBJ databases">
        <title>Complete Genome Sequence of Adlercreutzia sp. strain 8CFCBH1 Producing Equol, Isolated from Healthy Japanese Feces.</title>
        <authorList>
            <person name="Ogata Y."/>
            <person name="Sakamoto M."/>
            <person name="Ohkuma M."/>
            <person name="Hattori M."/>
            <person name="Suda W."/>
        </authorList>
    </citation>
    <scope>NUCLEOTIDE SEQUENCE [LARGE SCALE GENOMIC DNA]</scope>
    <source>
        <strain evidence="19">8CFCBH1</strain>
    </source>
</reference>
<keyword evidence="19" id="KW-1185">Reference proteome</keyword>
<dbReference type="SUPFAM" id="SSF55874">
    <property type="entry name" value="ATPase domain of HSP90 chaperone/DNA topoisomerase II/histidine kinase"/>
    <property type="match status" value="1"/>
</dbReference>
<dbReference type="InterPro" id="IPR050736">
    <property type="entry name" value="Sensor_HK_Regulatory"/>
</dbReference>
<dbReference type="FunFam" id="3.30.565.10:FF:000023">
    <property type="entry name" value="PAS domain-containing sensor histidine kinase"/>
    <property type="match status" value="1"/>
</dbReference>
<feature type="transmembrane region" description="Helical" evidence="15">
    <location>
        <begin position="215"/>
        <end position="236"/>
    </location>
</feature>
<evidence type="ECO:0000256" key="14">
    <source>
        <dbReference type="SAM" id="Coils"/>
    </source>
</evidence>
<dbReference type="SMART" id="SM00387">
    <property type="entry name" value="HATPase_c"/>
    <property type="match status" value="1"/>
</dbReference>
<keyword evidence="9 18" id="KW-0418">Kinase</keyword>
<dbReference type="InterPro" id="IPR005467">
    <property type="entry name" value="His_kinase_dom"/>
</dbReference>
<dbReference type="InterPro" id="IPR003661">
    <property type="entry name" value="HisK_dim/P_dom"/>
</dbReference>
<dbReference type="GO" id="GO:0005886">
    <property type="term" value="C:plasma membrane"/>
    <property type="evidence" value="ECO:0007669"/>
    <property type="project" value="UniProtKB-SubCell"/>
</dbReference>
<dbReference type="Gene3D" id="3.30.565.10">
    <property type="entry name" value="Histidine kinase-like ATPase, C-terminal domain"/>
    <property type="match status" value="1"/>
</dbReference>
<evidence type="ECO:0000256" key="5">
    <source>
        <dbReference type="ARBA" id="ARBA00022553"/>
    </source>
</evidence>
<dbReference type="InterPro" id="IPR003660">
    <property type="entry name" value="HAMP_dom"/>
</dbReference>
<dbReference type="Pfam" id="PF11845">
    <property type="entry name" value="Tll0287-like"/>
    <property type="match status" value="1"/>
</dbReference>
<dbReference type="Gene3D" id="1.10.287.130">
    <property type="match status" value="1"/>
</dbReference>
<evidence type="ECO:0000313" key="18">
    <source>
        <dbReference type="EMBL" id="BCA88283.1"/>
    </source>
</evidence>
<dbReference type="Proteomes" id="UP000501727">
    <property type="component" value="Chromosome"/>
</dbReference>
<dbReference type="InterPro" id="IPR004358">
    <property type="entry name" value="Sig_transdc_His_kin-like_C"/>
</dbReference>
<evidence type="ECO:0000256" key="1">
    <source>
        <dbReference type="ARBA" id="ARBA00000085"/>
    </source>
</evidence>
<dbReference type="CDD" id="cd00082">
    <property type="entry name" value="HisKA"/>
    <property type="match status" value="1"/>
</dbReference>
<dbReference type="InterPro" id="IPR036097">
    <property type="entry name" value="HisK_dim/P_sf"/>
</dbReference>
<keyword evidence="13 15" id="KW-0472">Membrane</keyword>
<evidence type="ECO:0000256" key="6">
    <source>
        <dbReference type="ARBA" id="ARBA00022679"/>
    </source>
</evidence>
<keyword evidence="10" id="KW-0067">ATP-binding</keyword>
<evidence type="ECO:0000256" key="15">
    <source>
        <dbReference type="SAM" id="Phobius"/>
    </source>
</evidence>
<comment type="subcellular location">
    <subcellularLocation>
        <location evidence="2">Cell membrane</location>
    </subcellularLocation>
</comment>
<keyword evidence="12" id="KW-0902">Two-component regulatory system</keyword>
<name>A0A6F8SJE1_9ACTN</name>
<dbReference type="Pfam" id="PF02518">
    <property type="entry name" value="HATPase_c"/>
    <property type="match status" value="1"/>
</dbReference>
<dbReference type="PANTHER" id="PTHR43711:SF26">
    <property type="entry name" value="SENSOR HISTIDINE KINASE RCSC"/>
    <property type="match status" value="1"/>
</dbReference>
<evidence type="ECO:0000256" key="2">
    <source>
        <dbReference type="ARBA" id="ARBA00004236"/>
    </source>
</evidence>
<evidence type="ECO:0000256" key="4">
    <source>
        <dbReference type="ARBA" id="ARBA00022475"/>
    </source>
</evidence>
<keyword evidence="14" id="KW-0175">Coiled coil</keyword>
<evidence type="ECO:0000256" key="10">
    <source>
        <dbReference type="ARBA" id="ARBA00022840"/>
    </source>
</evidence>
<dbReference type="CDD" id="cd16922">
    <property type="entry name" value="HATPase_EvgS-ArcB-TorS-like"/>
    <property type="match status" value="1"/>
</dbReference>
<keyword evidence="11 15" id="KW-1133">Transmembrane helix</keyword>
<dbReference type="Pfam" id="PF00512">
    <property type="entry name" value="HisKA"/>
    <property type="match status" value="1"/>
</dbReference>
<feature type="transmembrane region" description="Helical" evidence="15">
    <location>
        <begin position="14"/>
        <end position="34"/>
    </location>
</feature>
<evidence type="ECO:0000259" key="16">
    <source>
        <dbReference type="PROSITE" id="PS50109"/>
    </source>
</evidence>
<dbReference type="PRINTS" id="PR00344">
    <property type="entry name" value="BCTRLSENSOR"/>
</dbReference>
<dbReference type="PANTHER" id="PTHR43711">
    <property type="entry name" value="TWO-COMPONENT HISTIDINE KINASE"/>
    <property type="match status" value="1"/>
</dbReference>
<proteinExistence type="predicted"/>
<dbReference type="SUPFAM" id="SSF47384">
    <property type="entry name" value="Homodimeric domain of signal transducing histidine kinase"/>
    <property type="match status" value="1"/>
</dbReference>
<dbReference type="Pfam" id="PF00672">
    <property type="entry name" value="HAMP"/>
    <property type="match status" value="1"/>
</dbReference>
<dbReference type="InterPro" id="IPR003594">
    <property type="entry name" value="HATPase_dom"/>
</dbReference>
<feature type="coiled-coil region" evidence="14">
    <location>
        <begin position="304"/>
        <end position="331"/>
    </location>
</feature>
<organism evidence="18 19">
    <name type="scientific">Adlercreutzia hattorii</name>
    <dbReference type="NCBI Taxonomy" id="2707299"/>
    <lineage>
        <taxon>Bacteria</taxon>
        <taxon>Bacillati</taxon>
        <taxon>Actinomycetota</taxon>
        <taxon>Coriobacteriia</taxon>
        <taxon>Eggerthellales</taxon>
        <taxon>Eggerthellaceae</taxon>
        <taxon>Adlercreutzia</taxon>
    </lineage>
</organism>
<dbReference type="PROSITE" id="PS50109">
    <property type="entry name" value="HIS_KIN"/>
    <property type="match status" value="1"/>
</dbReference>
<keyword evidence="4" id="KW-1003">Cell membrane</keyword>
<evidence type="ECO:0000256" key="8">
    <source>
        <dbReference type="ARBA" id="ARBA00022741"/>
    </source>
</evidence>
<protein>
    <recommendedName>
        <fullName evidence="3">histidine kinase</fullName>
        <ecNumber evidence="3">2.7.13.3</ecNumber>
    </recommendedName>
</protein>
<feature type="domain" description="Histidine kinase" evidence="16">
    <location>
        <begin position="345"/>
        <end position="565"/>
    </location>
</feature>
<keyword evidence="8" id="KW-0547">Nucleotide-binding</keyword>
<dbReference type="RefSeq" id="WP_157012258.1">
    <property type="nucleotide sequence ID" value="NZ_AP022829.1"/>
</dbReference>
<reference evidence="19" key="1">
    <citation type="journal article" date="2020" name="Microbiol. Resour. Announc.">
        <title>Complete Genome Sequence of Adlercreutzia sp. Strain 8CFCBH1, a Potent Producer of Equol, Isolated from Healthy Japanese Feces.</title>
        <authorList>
            <person name="Ogata Y."/>
            <person name="Sakamoto M."/>
            <person name="Ohkuma M."/>
            <person name="Hattori M."/>
            <person name="Suda W."/>
        </authorList>
    </citation>
    <scope>NUCLEOTIDE SEQUENCE [LARGE SCALE GENOMIC DNA]</scope>
    <source>
        <strain evidence="19">8CFCBH1</strain>
    </source>
</reference>
<dbReference type="InterPro" id="IPR036890">
    <property type="entry name" value="HATPase_C_sf"/>
</dbReference>
<evidence type="ECO:0000256" key="12">
    <source>
        <dbReference type="ARBA" id="ARBA00023012"/>
    </source>
</evidence>
<dbReference type="Gene3D" id="6.10.340.10">
    <property type="match status" value="1"/>
</dbReference>
<dbReference type="PROSITE" id="PS50885">
    <property type="entry name" value="HAMP"/>
    <property type="match status" value="1"/>
</dbReference>
<evidence type="ECO:0000313" key="19">
    <source>
        <dbReference type="Proteomes" id="UP000501727"/>
    </source>
</evidence>
<evidence type="ECO:0000256" key="13">
    <source>
        <dbReference type="ARBA" id="ARBA00023136"/>
    </source>
</evidence>
<comment type="catalytic activity">
    <reaction evidence="1">
        <text>ATP + protein L-histidine = ADP + protein N-phospho-L-histidine.</text>
        <dbReference type="EC" id="2.7.13.3"/>
    </reaction>
</comment>
<dbReference type="SUPFAM" id="SSF158472">
    <property type="entry name" value="HAMP domain-like"/>
    <property type="match status" value="1"/>
</dbReference>
<dbReference type="AlphaFoldDB" id="A0A6F8SJE1"/>
<evidence type="ECO:0000256" key="9">
    <source>
        <dbReference type="ARBA" id="ARBA00022777"/>
    </source>
</evidence>
<evidence type="ECO:0000256" key="11">
    <source>
        <dbReference type="ARBA" id="ARBA00022989"/>
    </source>
</evidence>
<gene>
    <name evidence="18" type="ORF">ADCFC_07810</name>
</gene>
<dbReference type="SMART" id="SM00388">
    <property type="entry name" value="HisKA"/>
    <property type="match status" value="1"/>
</dbReference>
<dbReference type="KEGG" id="ahat:ADCFC_09020"/>
<keyword evidence="6" id="KW-0808">Transferase</keyword>